<evidence type="ECO:0000256" key="1">
    <source>
        <dbReference type="SAM" id="Phobius"/>
    </source>
</evidence>
<feature type="transmembrane region" description="Helical" evidence="1">
    <location>
        <begin position="21"/>
        <end position="43"/>
    </location>
</feature>
<evidence type="ECO:0008006" key="4">
    <source>
        <dbReference type="Google" id="ProtNLM"/>
    </source>
</evidence>
<protein>
    <recommendedName>
        <fullName evidence="4">Heavy metal transporter</fullName>
    </recommendedName>
</protein>
<evidence type="ECO:0000313" key="3">
    <source>
        <dbReference type="Proteomes" id="UP001056455"/>
    </source>
</evidence>
<proteinExistence type="predicted"/>
<dbReference type="Proteomes" id="UP001056455">
    <property type="component" value="Chromosome"/>
</dbReference>
<organism evidence="2 3">
    <name type="scientific">Ornithinimicrobium faecis</name>
    <dbReference type="NCBI Taxonomy" id="2934158"/>
    <lineage>
        <taxon>Bacteria</taxon>
        <taxon>Bacillati</taxon>
        <taxon>Actinomycetota</taxon>
        <taxon>Actinomycetes</taxon>
        <taxon>Micrococcales</taxon>
        <taxon>Ornithinimicrobiaceae</taxon>
        <taxon>Ornithinimicrobium</taxon>
    </lineage>
</organism>
<evidence type="ECO:0000313" key="2">
    <source>
        <dbReference type="EMBL" id="USQ81017.1"/>
    </source>
</evidence>
<accession>A0ABY4YWP3</accession>
<keyword evidence="1" id="KW-0812">Transmembrane</keyword>
<dbReference type="EMBL" id="CP099489">
    <property type="protein sequence ID" value="USQ81017.1"/>
    <property type="molecule type" value="Genomic_DNA"/>
</dbReference>
<keyword evidence="1" id="KW-1133">Transmembrane helix</keyword>
<name>A0ABY4YWP3_9MICO</name>
<sequence>MTPAGQDDPAAEARRPRRRAWLTLAAVTAVAILGGAYGARWLIDEFRSPTCEFTVGDASESLTPEQAANAATISMITLERGLPPKAATVALATAIQESKLRNLNYGDADSLGLFQQRPSQGWGTPEEVTDPVYATNTFLDALEAIPDWSEWVVTEIAQEVQRSRYPDAYADHEGEARVMASALVGQTHAGLACRLDAVEGAGSAQDVLAKAERTFSGQGSADDDTVTLQASGADQAWAVASWAVAHAEVQDIVGVQVADRAWDRHDDPLTWRSTDTPADGTTVTITVATS</sequence>
<dbReference type="RefSeq" id="WP_252594401.1">
    <property type="nucleotide sequence ID" value="NZ_CP099489.1"/>
</dbReference>
<gene>
    <name evidence="2" type="ORF">NF556_05040</name>
</gene>
<keyword evidence="3" id="KW-1185">Reference proteome</keyword>
<reference evidence="2" key="1">
    <citation type="submission" date="2022-06" db="EMBL/GenBank/DDBJ databases">
        <title>Ornithinimicrobium HY1793.</title>
        <authorList>
            <person name="Huang Y."/>
        </authorList>
    </citation>
    <scope>NUCLEOTIDE SEQUENCE</scope>
    <source>
        <strain evidence="2">HY1793</strain>
    </source>
</reference>
<keyword evidence="1" id="KW-0472">Membrane</keyword>